<sequence length="55" mass="6303">MGNMIGCIGMVFELFYKFLLNLQKSFTKKKILVIIALQFKSNGHQIGENARIAQR</sequence>
<reference evidence="1" key="1">
    <citation type="submission" date="2020-01" db="EMBL/GenBank/DDBJ databases">
        <authorList>
            <person name="Meier V. D."/>
            <person name="Meier V D."/>
        </authorList>
    </citation>
    <scope>NUCLEOTIDE SEQUENCE</scope>
    <source>
        <strain evidence="1">HLG_WM_MAG_03</strain>
    </source>
</reference>
<name>A0A6S6U0E4_9BACT</name>
<organism evidence="1">
    <name type="scientific">uncultured Sulfurovum sp</name>
    <dbReference type="NCBI Taxonomy" id="269237"/>
    <lineage>
        <taxon>Bacteria</taxon>
        <taxon>Pseudomonadati</taxon>
        <taxon>Campylobacterota</taxon>
        <taxon>Epsilonproteobacteria</taxon>
        <taxon>Campylobacterales</taxon>
        <taxon>Sulfurovaceae</taxon>
        <taxon>Sulfurovum</taxon>
        <taxon>environmental samples</taxon>
    </lineage>
</organism>
<dbReference type="AlphaFoldDB" id="A0A6S6U0E4"/>
<accession>A0A6S6U0E4</accession>
<protein>
    <submittedName>
        <fullName evidence="1">Uncharacterized protein</fullName>
    </submittedName>
</protein>
<proteinExistence type="predicted"/>
<dbReference type="EMBL" id="CACVAR010000384">
    <property type="protein sequence ID" value="CAA6825145.1"/>
    <property type="molecule type" value="Genomic_DNA"/>
</dbReference>
<evidence type="ECO:0000313" key="1">
    <source>
        <dbReference type="EMBL" id="CAA6825145.1"/>
    </source>
</evidence>
<gene>
    <name evidence="1" type="ORF">HELGO_WM25530</name>
</gene>